<dbReference type="EMBL" id="CP002271">
    <property type="protein sequence ID" value="ADO70790.1"/>
    <property type="molecule type" value="Genomic_DNA"/>
</dbReference>
<accession>E3FS67</accession>
<gene>
    <name evidence="1" type="ordered locus">STAUR_2998</name>
</gene>
<organism evidence="1 2">
    <name type="scientific">Stigmatella aurantiaca (strain DW4/3-1)</name>
    <dbReference type="NCBI Taxonomy" id="378806"/>
    <lineage>
        <taxon>Bacteria</taxon>
        <taxon>Pseudomonadati</taxon>
        <taxon>Myxococcota</taxon>
        <taxon>Myxococcia</taxon>
        <taxon>Myxococcales</taxon>
        <taxon>Cystobacterineae</taxon>
        <taxon>Archangiaceae</taxon>
        <taxon>Stigmatella</taxon>
    </lineage>
</organism>
<protein>
    <submittedName>
        <fullName evidence="1">Uncharacterized protein</fullName>
    </submittedName>
</protein>
<reference evidence="1 2" key="1">
    <citation type="journal article" date="2011" name="Mol. Biol. Evol.">
        <title>Comparative genomic analysis of fruiting body formation in Myxococcales.</title>
        <authorList>
            <person name="Huntley S."/>
            <person name="Hamann N."/>
            <person name="Wegener-Feldbrugge S."/>
            <person name="Treuner-Lange A."/>
            <person name="Kube M."/>
            <person name="Reinhardt R."/>
            <person name="Klages S."/>
            <person name="Muller R."/>
            <person name="Ronning C.M."/>
            <person name="Nierman W.C."/>
            <person name="Sogaard-Andersen L."/>
        </authorList>
    </citation>
    <scope>NUCLEOTIDE SEQUENCE [LARGE SCALE GENOMIC DNA]</scope>
    <source>
        <strain evidence="1 2">DW4/3-1</strain>
    </source>
</reference>
<dbReference type="KEGG" id="sur:STAUR_2998"/>
<dbReference type="Proteomes" id="UP000001351">
    <property type="component" value="Chromosome"/>
</dbReference>
<sequence length="65" mass="6751">MAEAGSDSKIAGHGGRFGALAFSPDSHHIDGVKAEEPNQPFCPECHRHSFGDENAVATCSIGEVA</sequence>
<name>E3FS67_STIAD</name>
<keyword evidence="2" id="KW-1185">Reference proteome</keyword>
<evidence type="ECO:0000313" key="1">
    <source>
        <dbReference type="EMBL" id="ADO70790.1"/>
    </source>
</evidence>
<dbReference type="AlphaFoldDB" id="E3FS67"/>
<proteinExistence type="predicted"/>
<evidence type="ECO:0000313" key="2">
    <source>
        <dbReference type="Proteomes" id="UP000001351"/>
    </source>
</evidence>
<dbReference type="HOGENOM" id="CLU_2847724_0_0_7"/>